<name>A0ABT1ZAY9_9ACTN</name>
<protein>
    <submittedName>
        <fullName evidence="2">Uncharacterized protein</fullName>
    </submittedName>
</protein>
<comment type="caution">
    <text evidence="2">The sequence shown here is derived from an EMBL/GenBank/DDBJ whole genome shotgun (WGS) entry which is preliminary data.</text>
</comment>
<dbReference type="Proteomes" id="UP001204320">
    <property type="component" value="Unassembled WGS sequence"/>
</dbReference>
<feature type="region of interest" description="Disordered" evidence="1">
    <location>
        <begin position="120"/>
        <end position="154"/>
    </location>
</feature>
<dbReference type="RefSeq" id="WP_258499772.1">
    <property type="nucleotide sequence ID" value="NZ_JANSKA010000009.1"/>
</dbReference>
<proteinExistence type="predicted"/>
<sequence>MDDGTRTREINRFARELGARIDDGDRTVCEGPEWGKRMRGLGFEMDCWESFDRAYGRGDGPDGFAHAVGRTDDVQVLGNGIYSYWCYINHWAEGGTEDDYRGLRMMLSRLVKSILTSTWRSSRGRSGCDGAAVGPRPDAGDPRRGRVAGSAGTRGTAGTCKFAHGQLAAVCREPI</sequence>
<evidence type="ECO:0000313" key="2">
    <source>
        <dbReference type="EMBL" id="MCR9037377.1"/>
    </source>
</evidence>
<organism evidence="2 3">
    <name type="scientific">Tractidigestivibacter montrealensis</name>
    <dbReference type="NCBI Taxonomy" id="2972466"/>
    <lineage>
        <taxon>Bacteria</taxon>
        <taxon>Bacillati</taxon>
        <taxon>Actinomycetota</taxon>
        <taxon>Coriobacteriia</taxon>
        <taxon>Coriobacteriales</taxon>
        <taxon>Atopobiaceae</taxon>
        <taxon>Tractidigestivibacter</taxon>
    </lineage>
</organism>
<evidence type="ECO:0000256" key="1">
    <source>
        <dbReference type="SAM" id="MobiDB-lite"/>
    </source>
</evidence>
<reference evidence="2 3" key="1">
    <citation type="submission" date="2022-08" db="EMBL/GenBank/DDBJ databases">
        <title>Tractidigestivibacter montrealensis type strain KD21.</title>
        <authorList>
            <person name="Diop K."/>
            <person name="Richard C."/>
            <person name="Routy B."/>
        </authorList>
    </citation>
    <scope>NUCLEOTIDE SEQUENCE [LARGE SCALE GENOMIC DNA]</scope>
    <source>
        <strain evidence="2 3">KD21</strain>
    </source>
</reference>
<keyword evidence="3" id="KW-1185">Reference proteome</keyword>
<evidence type="ECO:0000313" key="3">
    <source>
        <dbReference type="Proteomes" id="UP001204320"/>
    </source>
</evidence>
<dbReference type="EMBL" id="JANSKA010000009">
    <property type="protein sequence ID" value="MCR9037377.1"/>
    <property type="molecule type" value="Genomic_DNA"/>
</dbReference>
<accession>A0ABT1ZAY9</accession>
<gene>
    <name evidence="2" type="ORF">NVS32_10515</name>
</gene>